<dbReference type="GO" id="GO:0010468">
    <property type="term" value="P:regulation of gene expression"/>
    <property type="evidence" value="ECO:0007669"/>
    <property type="project" value="TreeGrafter"/>
</dbReference>
<dbReference type="SUPFAM" id="SSF54928">
    <property type="entry name" value="RNA-binding domain, RBD"/>
    <property type="match status" value="1"/>
</dbReference>
<keyword evidence="3" id="KW-0694">RNA-binding</keyword>
<comment type="caution">
    <text evidence="6">The sequence shown here is derived from an EMBL/GenBank/DDBJ whole genome shotgun (WGS) entry which is preliminary data.</text>
</comment>
<dbReference type="GO" id="GO:0003723">
    <property type="term" value="F:RNA binding"/>
    <property type="evidence" value="ECO:0007669"/>
    <property type="project" value="UniProtKB-UniRule"/>
</dbReference>
<dbReference type="PANTHER" id="PTHR48033:SF10">
    <property type="entry name" value="RNA-BINDING PROTEIN SQUID"/>
    <property type="match status" value="1"/>
</dbReference>
<feature type="non-terminal residue" evidence="6">
    <location>
        <position position="58"/>
    </location>
</feature>
<evidence type="ECO:0000313" key="6">
    <source>
        <dbReference type="EMBL" id="CAF4507338.1"/>
    </source>
</evidence>
<evidence type="ECO:0000313" key="7">
    <source>
        <dbReference type="Proteomes" id="UP000681720"/>
    </source>
</evidence>
<dbReference type="PROSITE" id="PS50102">
    <property type="entry name" value="RRM"/>
    <property type="match status" value="1"/>
</dbReference>
<dbReference type="EMBL" id="CAJOBH010050234">
    <property type="protein sequence ID" value="CAF4375550.1"/>
    <property type="molecule type" value="Genomic_DNA"/>
</dbReference>
<dbReference type="EMBL" id="CAJOBJ010082542">
    <property type="protein sequence ID" value="CAF4507338.1"/>
    <property type="molecule type" value="Genomic_DNA"/>
</dbReference>
<dbReference type="GO" id="GO:0000785">
    <property type="term" value="C:chromatin"/>
    <property type="evidence" value="ECO:0007669"/>
    <property type="project" value="TreeGrafter"/>
</dbReference>
<dbReference type="InterPro" id="IPR035979">
    <property type="entry name" value="RBD_domain_sf"/>
</dbReference>
<dbReference type="GO" id="GO:0005654">
    <property type="term" value="C:nucleoplasm"/>
    <property type="evidence" value="ECO:0007669"/>
    <property type="project" value="TreeGrafter"/>
</dbReference>
<dbReference type="InterPro" id="IPR000504">
    <property type="entry name" value="RRM_dom"/>
</dbReference>
<organism evidence="6 7">
    <name type="scientific">Rotaria magnacalcarata</name>
    <dbReference type="NCBI Taxonomy" id="392030"/>
    <lineage>
        <taxon>Eukaryota</taxon>
        <taxon>Metazoa</taxon>
        <taxon>Spiralia</taxon>
        <taxon>Gnathifera</taxon>
        <taxon>Rotifera</taxon>
        <taxon>Eurotatoria</taxon>
        <taxon>Bdelloidea</taxon>
        <taxon>Philodinida</taxon>
        <taxon>Philodinidae</taxon>
        <taxon>Rotaria</taxon>
    </lineage>
</organism>
<keyword evidence="2" id="KW-0539">Nucleus</keyword>
<dbReference type="Proteomes" id="UP000681720">
    <property type="component" value="Unassembled WGS sequence"/>
</dbReference>
<proteinExistence type="predicted"/>
<dbReference type="PANTHER" id="PTHR48033">
    <property type="entry name" value="RNA-BINDING (RRM/RBD/RNP MOTIFS) FAMILY PROTEIN"/>
    <property type="match status" value="1"/>
</dbReference>
<evidence type="ECO:0000256" key="1">
    <source>
        <dbReference type="ARBA" id="ARBA00004123"/>
    </source>
</evidence>
<feature type="domain" description="RRM" evidence="4">
    <location>
        <begin position="1"/>
        <end position="58"/>
    </location>
</feature>
<sequence>MNNFNFRTTDETLKEYVTKFGEVSDSLVMKDQNGQSRCFGFVTFTDPHAIDEFMKQRP</sequence>
<evidence type="ECO:0000313" key="5">
    <source>
        <dbReference type="EMBL" id="CAF4375550.1"/>
    </source>
</evidence>
<evidence type="ECO:0000256" key="2">
    <source>
        <dbReference type="ARBA" id="ARBA00023242"/>
    </source>
</evidence>
<dbReference type="AlphaFoldDB" id="A0A8S2XL85"/>
<dbReference type="Pfam" id="PF00076">
    <property type="entry name" value="RRM_1"/>
    <property type="match status" value="1"/>
</dbReference>
<comment type="subcellular location">
    <subcellularLocation>
        <location evidence="1">Nucleus</location>
    </subcellularLocation>
</comment>
<reference evidence="6" key="1">
    <citation type="submission" date="2021-02" db="EMBL/GenBank/DDBJ databases">
        <authorList>
            <person name="Nowell W R."/>
        </authorList>
    </citation>
    <scope>NUCLEOTIDE SEQUENCE</scope>
</reference>
<dbReference type="InterPro" id="IPR012677">
    <property type="entry name" value="Nucleotide-bd_a/b_plait_sf"/>
</dbReference>
<accession>A0A8S2XL85</accession>
<evidence type="ECO:0000256" key="3">
    <source>
        <dbReference type="PROSITE-ProRule" id="PRU00176"/>
    </source>
</evidence>
<dbReference type="Proteomes" id="UP000681967">
    <property type="component" value="Unassembled WGS sequence"/>
</dbReference>
<dbReference type="Gene3D" id="3.30.70.330">
    <property type="match status" value="1"/>
</dbReference>
<name>A0A8S2XL85_9BILA</name>
<protein>
    <recommendedName>
        <fullName evidence="4">RRM domain-containing protein</fullName>
    </recommendedName>
</protein>
<evidence type="ECO:0000259" key="4">
    <source>
        <dbReference type="PROSITE" id="PS50102"/>
    </source>
</evidence>
<gene>
    <name evidence="5" type="ORF">BYL167_LOCUS30508</name>
    <name evidence="6" type="ORF">GIL414_LOCUS35024</name>
</gene>